<dbReference type="PANTHER" id="PTHR30040">
    <property type="entry name" value="THIAMINE BIOSYNTHESIS LIPOPROTEIN APBE"/>
    <property type="match status" value="1"/>
</dbReference>
<dbReference type="EC" id="2.7.1.180" evidence="1 10"/>
<evidence type="ECO:0000256" key="7">
    <source>
        <dbReference type="ARBA" id="ARBA00022842"/>
    </source>
</evidence>
<dbReference type="GO" id="GO:0016740">
    <property type="term" value="F:transferase activity"/>
    <property type="evidence" value="ECO:0007669"/>
    <property type="project" value="UniProtKB-UniRule"/>
</dbReference>
<comment type="similarity">
    <text evidence="10">Belongs to the ApbE family.</text>
</comment>
<dbReference type="PIRSF" id="PIRSF006268">
    <property type="entry name" value="ApbE"/>
    <property type="match status" value="1"/>
</dbReference>
<gene>
    <name evidence="12" type="ORF">EOJ36_07160</name>
</gene>
<comment type="caution">
    <text evidence="12">The sequence shown here is derived from an EMBL/GenBank/DDBJ whole genome shotgun (WGS) entry which is preliminary data.</text>
</comment>
<dbReference type="EMBL" id="SACY01000003">
    <property type="protein sequence ID" value="RVU25084.1"/>
    <property type="molecule type" value="Genomic_DNA"/>
</dbReference>
<dbReference type="GO" id="GO:0046872">
    <property type="term" value="F:metal ion binding"/>
    <property type="evidence" value="ECO:0007669"/>
    <property type="project" value="UniProtKB-UniRule"/>
</dbReference>
<evidence type="ECO:0000256" key="3">
    <source>
        <dbReference type="ARBA" id="ARBA00022630"/>
    </source>
</evidence>
<dbReference type="OrthoDB" id="9778595at2"/>
<dbReference type="AlphaFoldDB" id="A0A437PS46"/>
<keyword evidence="6 10" id="KW-0274">FAD</keyword>
<reference evidence="12 13" key="1">
    <citation type="submission" date="2019-01" db="EMBL/GenBank/DDBJ databases">
        <authorList>
            <person name="Chen W.-M."/>
        </authorList>
    </citation>
    <scope>NUCLEOTIDE SEQUENCE [LARGE SCALE GENOMIC DNA]</scope>
    <source>
        <strain evidence="12 13">FSY-15</strain>
    </source>
</reference>
<evidence type="ECO:0000313" key="13">
    <source>
        <dbReference type="Proteomes" id="UP000282832"/>
    </source>
</evidence>
<dbReference type="InterPro" id="IPR024932">
    <property type="entry name" value="ApbE"/>
</dbReference>
<organism evidence="12 13">
    <name type="scientific">Sandaracinomonas limnophila</name>
    <dbReference type="NCBI Taxonomy" id="1862386"/>
    <lineage>
        <taxon>Bacteria</taxon>
        <taxon>Pseudomonadati</taxon>
        <taxon>Bacteroidota</taxon>
        <taxon>Cytophagia</taxon>
        <taxon>Cytophagales</taxon>
        <taxon>Flectobacillaceae</taxon>
        <taxon>Sandaracinomonas</taxon>
    </lineage>
</organism>
<feature type="binding site" evidence="11">
    <location>
        <position position="257"/>
    </location>
    <ligand>
        <name>Mg(2+)</name>
        <dbReference type="ChEBI" id="CHEBI:18420"/>
    </ligand>
</feature>
<feature type="binding site" evidence="11">
    <location>
        <position position="253"/>
    </location>
    <ligand>
        <name>Mg(2+)</name>
        <dbReference type="ChEBI" id="CHEBI:18420"/>
    </ligand>
</feature>
<keyword evidence="7 10" id="KW-0460">Magnesium</keyword>
<comment type="catalytic activity">
    <reaction evidence="9 10">
        <text>L-threonyl-[protein] + FAD = FMN-L-threonyl-[protein] + AMP + H(+)</text>
        <dbReference type="Rhea" id="RHEA:36847"/>
        <dbReference type="Rhea" id="RHEA-COMP:11060"/>
        <dbReference type="Rhea" id="RHEA-COMP:11061"/>
        <dbReference type="ChEBI" id="CHEBI:15378"/>
        <dbReference type="ChEBI" id="CHEBI:30013"/>
        <dbReference type="ChEBI" id="CHEBI:57692"/>
        <dbReference type="ChEBI" id="CHEBI:74257"/>
        <dbReference type="ChEBI" id="CHEBI:456215"/>
        <dbReference type="EC" id="2.7.1.180"/>
    </reaction>
</comment>
<proteinExistence type="inferred from homology"/>
<dbReference type="Gene3D" id="3.10.520.10">
    <property type="entry name" value="ApbE-like domains"/>
    <property type="match status" value="1"/>
</dbReference>
<evidence type="ECO:0000256" key="11">
    <source>
        <dbReference type="PIRSR" id="PIRSR006268-2"/>
    </source>
</evidence>
<evidence type="ECO:0000313" key="12">
    <source>
        <dbReference type="EMBL" id="RVU25084.1"/>
    </source>
</evidence>
<protein>
    <recommendedName>
        <fullName evidence="2 10">FAD:protein FMN transferase</fullName>
        <ecNumber evidence="1 10">2.7.1.180</ecNumber>
    </recommendedName>
    <alternativeName>
        <fullName evidence="8 10">Flavin transferase</fullName>
    </alternativeName>
</protein>
<evidence type="ECO:0000256" key="10">
    <source>
        <dbReference type="PIRNR" id="PIRNR006268"/>
    </source>
</evidence>
<name>A0A437PS46_9BACT</name>
<keyword evidence="13" id="KW-1185">Reference proteome</keyword>
<evidence type="ECO:0000256" key="6">
    <source>
        <dbReference type="ARBA" id="ARBA00022827"/>
    </source>
</evidence>
<evidence type="ECO:0000256" key="4">
    <source>
        <dbReference type="ARBA" id="ARBA00022679"/>
    </source>
</evidence>
<evidence type="ECO:0000256" key="2">
    <source>
        <dbReference type="ARBA" id="ARBA00016337"/>
    </source>
</evidence>
<keyword evidence="5 10" id="KW-0479">Metal-binding</keyword>
<dbReference type="InterPro" id="IPR003374">
    <property type="entry name" value="ApbE-like_sf"/>
</dbReference>
<dbReference type="SUPFAM" id="SSF143631">
    <property type="entry name" value="ApbE-like"/>
    <property type="match status" value="1"/>
</dbReference>
<comment type="cofactor">
    <cofactor evidence="11">
        <name>Mg(2+)</name>
        <dbReference type="ChEBI" id="CHEBI:18420"/>
    </cofactor>
    <cofactor evidence="11">
        <name>Mn(2+)</name>
        <dbReference type="ChEBI" id="CHEBI:29035"/>
    </cofactor>
    <text evidence="11">Magnesium. Can also use manganese.</text>
</comment>
<dbReference type="Proteomes" id="UP000282832">
    <property type="component" value="Unassembled WGS sequence"/>
</dbReference>
<evidence type="ECO:0000256" key="9">
    <source>
        <dbReference type="ARBA" id="ARBA00048540"/>
    </source>
</evidence>
<dbReference type="Pfam" id="PF02424">
    <property type="entry name" value="ApbE"/>
    <property type="match status" value="1"/>
</dbReference>
<evidence type="ECO:0000256" key="8">
    <source>
        <dbReference type="ARBA" id="ARBA00031306"/>
    </source>
</evidence>
<accession>A0A437PS46</accession>
<keyword evidence="3 10" id="KW-0285">Flavoprotein</keyword>
<dbReference type="PANTHER" id="PTHR30040:SF2">
    <property type="entry name" value="FAD:PROTEIN FMN TRANSFERASE"/>
    <property type="match status" value="1"/>
</dbReference>
<sequence>MGNRFILGVVGEDEELANQALEEAVNEIKRIEALFTTFSESSITNQINLNAGKSPVKVLEEFFQLMVRAEKISNLTEGAFDLSYGSLDKDFWNFNREMTQLPHPKDAKKAVELINFKNIELNSAEKTVFLKKEGMRIGFGGIGKGYAADQAKKLLIAKGFENGIVNASGDLCCWGKDENGNDWKITLANPDAPEEIIAQIPLKNYAVATSGTYEKFVWIEGEKYSHTIDPKTGYPVKGVKSVTVLAPFAELADALTTPIAVMGIQDGLNMLNQLNGIAAVIIDDQNNLYTTKNLNSKIFEPEKI</sequence>
<evidence type="ECO:0000256" key="5">
    <source>
        <dbReference type="ARBA" id="ARBA00022723"/>
    </source>
</evidence>
<evidence type="ECO:0000256" key="1">
    <source>
        <dbReference type="ARBA" id="ARBA00011955"/>
    </source>
</evidence>
<feature type="binding site" evidence="11">
    <location>
        <position position="141"/>
    </location>
    <ligand>
        <name>Mg(2+)</name>
        <dbReference type="ChEBI" id="CHEBI:18420"/>
    </ligand>
</feature>
<keyword evidence="4 10" id="KW-0808">Transferase</keyword>